<protein>
    <recommendedName>
        <fullName evidence="3">DUF2877 domain-containing protein</fullName>
    </recommendedName>
</protein>
<evidence type="ECO:0008006" key="3">
    <source>
        <dbReference type="Google" id="ProtNLM"/>
    </source>
</evidence>
<name>A0A0N1FCW3_9PROT</name>
<dbReference type="AlphaFoldDB" id="A0A0N1FCW3"/>
<dbReference type="InterPro" id="IPR021530">
    <property type="entry name" value="AllH-like"/>
</dbReference>
<sequence>MEGTVTVLARFTGYIYLAVAHAGDPVIVVITLSGGRIGPLSIVLPGHRTLPLNSSARGRLRGGVIEIDALRINLHQARIHESALKARMAPARVPSWLEGVLRDLAPLPRRTAILPSVSAPASPSAEARALTRLFHAGLASGHARDIAMAAGRLAGLGRGLTPGGDDFLCGFMVAVWFSAPDPIQTCMPILTAARGQTTSLSLAFLDAAAHGHVSDTWRDFLEPVSHDAPRTGVLKNVMAPGFSSGEDTLAGFIWGMQAMHMPPAALPPIPLDALSAMGGAPD</sequence>
<dbReference type="Pfam" id="PF11392">
    <property type="entry name" value="AllH"/>
    <property type="match status" value="1"/>
</dbReference>
<proteinExistence type="predicted"/>
<dbReference type="OrthoDB" id="7221619at2"/>
<evidence type="ECO:0000313" key="2">
    <source>
        <dbReference type="Proteomes" id="UP000031553"/>
    </source>
</evidence>
<organism evidence="1 2">
    <name type="scientific">Komagataeibacter intermedius AF2</name>
    <dbReference type="NCBI Taxonomy" id="1458464"/>
    <lineage>
        <taxon>Bacteria</taxon>
        <taxon>Pseudomonadati</taxon>
        <taxon>Pseudomonadota</taxon>
        <taxon>Alphaproteobacteria</taxon>
        <taxon>Acetobacterales</taxon>
        <taxon>Acetobacteraceae</taxon>
        <taxon>Komagataeibacter</taxon>
    </lineage>
</organism>
<dbReference type="Proteomes" id="UP000031553">
    <property type="component" value="Unassembled WGS sequence"/>
</dbReference>
<comment type="caution">
    <text evidence="1">The sequence shown here is derived from an EMBL/GenBank/DDBJ whole genome shotgun (WGS) entry which is preliminary data.</text>
</comment>
<reference evidence="1 2" key="1">
    <citation type="submission" date="2015-07" db="EMBL/GenBank/DDBJ databases">
        <title>Draft Genome Sequence of Komagataeibacter intermedius Strain AF2, Isolated from Kombucha Tea.</title>
        <authorList>
            <person name="Santos R.A."/>
            <person name="Berretta A.A."/>
            <person name="Barud H.S."/>
            <person name="Ribeiro S.J."/>
            <person name="Gonzalez-Garcia L.N."/>
            <person name="Zucchi T.D."/>
            <person name="Goldman G.H."/>
            <person name="Riano-Pachon D.M."/>
        </authorList>
    </citation>
    <scope>NUCLEOTIDE SEQUENCE [LARGE SCALE GENOMIC DNA]</scope>
    <source>
        <strain evidence="1 2">AF2</strain>
    </source>
</reference>
<evidence type="ECO:0000313" key="1">
    <source>
        <dbReference type="EMBL" id="KPH87950.1"/>
    </source>
</evidence>
<accession>A0A0N1FCW3</accession>
<gene>
    <name evidence="1" type="ORF">GLUCOINTEAF2_0201879</name>
</gene>
<dbReference type="EMBL" id="JUFX02000079">
    <property type="protein sequence ID" value="KPH87950.1"/>
    <property type="molecule type" value="Genomic_DNA"/>
</dbReference>